<proteinExistence type="predicted"/>
<evidence type="ECO:0000313" key="2">
    <source>
        <dbReference type="EMBL" id="RFN59737.1"/>
    </source>
</evidence>
<organism evidence="2 3">
    <name type="scientific">Marixanthomonas ophiurae</name>
    <dbReference type="NCBI Taxonomy" id="387659"/>
    <lineage>
        <taxon>Bacteria</taxon>
        <taxon>Pseudomonadati</taxon>
        <taxon>Bacteroidota</taxon>
        <taxon>Flavobacteriia</taxon>
        <taxon>Flavobacteriales</taxon>
        <taxon>Flavobacteriaceae</taxon>
        <taxon>Marixanthomonas</taxon>
    </lineage>
</organism>
<protein>
    <submittedName>
        <fullName evidence="2">Uncharacterized protein</fullName>
    </submittedName>
</protein>
<dbReference type="EMBL" id="QVID01000001">
    <property type="protein sequence ID" value="RFN59737.1"/>
    <property type="molecule type" value="Genomic_DNA"/>
</dbReference>
<gene>
    <name evidence="2" type="ORF">DZ858_06700</name>
</gene>
<sequence>MKNLKTPLIVATILFALFLFIIIFHRLTSEDKTLKKSLEINLYINDVVDYRGFLWLNDSIVISKNCPNIKIPNNTIGNITAPFQIIKKRNNDTIKIVQNYNTSYFLLIE</sequence>
<dbReference type="AlphaFoldDB" id="A0A3E1QC72"/>
<comment type="caution">
    <text evidence="2">The sequence shown here is derived from an EMBL/GenBank/DDBJ whole genome shotgun (WGS) entry which is preliminary data.</text>
</comment>
<keyword evidence="1" id="KW-0472">Membrane</keyword>
<dbReference type="Proteomes" id="UP000261082">
    <property type="component" value="Unassembled WGS sequence"/>
</dbReference>
<reference evidence="2 3" key="1">
    <citation type="journal article" date="2007" name="Int. J. Syst. Evol. Microbiol.">
        <title>Marixanthomonas ophiurae gen. nov., sp. nov., a marine bacterium of the family Flavobacteriaceae isolated from a deep-sea brittle star.</title>
        <authorList>
            <person name="Romanenko L.A."/>
            <person name="Uchino M."/>
            <person name="Frolova G.M."/>
            <person name="Mikhailov V.V."/>
        </authorList>
    </citation>
    <scope>NUCLEOTIDE SEQUENCE [LARGE SCALE GENOMIC DNA]</scope>
    <source>
        <strain evidence="2 3">KMM 3046</strain>
    </source>
</reference>
<dbReference type="OrthoDB" id="1369883at2"/>
<dbReference type="RefSeq" id="WP_117158798.1">
    <property type="nucleotide sequence ID" value="NZ_QVID01000001.1"/>
</dbReference>
<accession>A0A3E1QC72</accession>
<evidence type="ECO:0000256" key="1">
    <source>
        <dbReference type="SAM" id="Phobius"/>
    </source>
</evidence>
<evidence type="ECO:0000313" key="3">
    <source>
        <dbReference type="Proteomes" id="UP000261082"/>
    </source>
</evidence>
<keyword evidence="1" id="KW-1133">Transmembrane helix</keyword>
<keyword evidence="1" id="KW-0812">Transmembrane</keyword>
<keyword evidence="3" id="KW-1185">Reference proteome</keyword>
<name>A0A3E1QC72_9FLAO</name>
<feature type="transmembrane region" description="Helical" evidence="1">
    <location>
        <begin position="6"/>
        <end position="27"/>
    </location>
</feature>